<dbReference type="EMBL" id="GBRH01219359">
    <property type="protein sequence ID" value="JAD78536.1"/>
    <property type="molecule type" value="Transcribed_RNA"/>
</dbReference>
<sequence>MPSAQIIFMRILQSP</sequence>
<reference evidence="1" key="1">
    <citation type="submission" date="2014-09" db="EMBL/GenBank/DDBJ databases">
        <authorList>
            <person name="Magalhaes I.L.F."/>
            <person name="Oliveira U."/>
            <person name="Santos F.R."/>
            <person name="Vidigal T.H.D.A."/>
            <person name="Brescovit A.D."/>
            <person name="Santos A.J."/>
        </authorList>
    </citation>
    <scope>NUCLEOTIDE SEQUENCE</scope>
    <source>
        <tissue evidence="1">Shoot tissue taken approximately 20 cm above the soil surface</tissue>
    </source>
</reference>
<name>A0A0A9CSI2_ARUDO</name>
<evidence type="ECO:0000313" key="1">
    <source>
        <dbReference type="EMBL" id="JAD78536.1"/>
    </source>
</evidence>
<reference evidence="1" key="2">
    <citation type="journal article" date="2015" name="Data Brief">
        <title>Shoot transcriptome of the giant reed, Arundo donax.</title>
        <authorList>
            <person name="Barrero R.A."/>
            <person name="Guerrero F.D."/>
            <person name="Moolhuijzen P."/>
            <person name="Goolsby J.A."/>
            <person name="Tidwell J."/>
            <person name="Bellgard S.E."/>
            <person name="Bellgard M.I."/>
        </authorList>
    </citation>
    <scope>NUCLEOTIDE SEQUENCE</scope>
    <source>
        <tissue evidence="1">Shoot tissue taken approximately 20 cm above the soil surface</tissue>
    </source>
</reference>
<protein>
    <submittedName>
        <fullName evidence="1">Uncharacterized protein</fullName>
    </submittedName>
</protein>
<proteinExistence type="predicted"/>
<organism evidence="1">
    <name type="scientific">Arundo donax</name>
    <name type="common">Giant reed</name>
    <name type="synonym">Donax arundinaceus</name>
    <dbReference type="NCBI Taxonomy" id="35708"/>
    <lineage>
        <taxon>Eukaryota</taxon>
        <taxon>Viridiplantae</taxon>
        <taxon>Streptophyta</taxon>
        <taxon>Embryophyta</taxon>
        <taxon>Tracheophyta</taxon>
        <taxon>Spermatophyta</taxon>
        <taxon>Magnoliopsida</taxon>
        <taxon>Liliopsida</taxon>
        <taxon>Poales</taxon>
        <taxon>Poaceae</taxon>
        <taxon>PACMAD clade</taxon>
        <taxon>Arundinoideae</taxon>
        <taxon>Arundineae</taxon>
        <taxon>Arundo</taxon>
    </lineage>
</organism>
<accession>A0A0A9CSI2</accession>